<protein>
    <submittedName>
        <fullName evidence="7">AMP-binding domain-containing protein</fullName>
    </submittedName>
</protein>
<evidence type="ECO:0000256" key="3">
    <source>
        <dbReference type="ARBA" id="ARBA00022598"/>
    </source>
</evidence>
<keyword evidence="3" id="KW-0436">Ligase</keyword>
<evidence type="ECO:0000256" key="2">
    <source>
        <dbReference type="ARBA" id="ARBA00006432"/>
    </source>
</evidence>
<dbReference type="Gene3D" id="3.30.300.30">
    <property type="match status" value="1"/>
</dbReference>
<dbReference type="AlphaFoldDB" id="A0A0N5AXL3"/>
<comment type="subcellular location">
    <subcellularLocation>
        <location evidence="1">Peroxisome</location>
    </subcellularLocation>
</comment>
<sequence length="509" mass="57086">MLTNAETEKSLKFSDLYTKSYQFATVLKNIGVKKGDIICVILPNCLEYPIIFLGSALIGCPISGLPPTVTEYELQHYLTVLNSKFIVTYSSVESIFKKNSDYYTTLNFYNFDPLNSFLSIKKKPRKLSDVIFKQYLFTVLNITFIIIPSVSRKMAEQIFHFQIISLNCKDENYLNFNTLLAETEPNFEIADDFVTALDDTLIAPFSSGTSGLPKCVQLTHRNYNCATAILRRAVFDELSVIGRRNTLAFLPFYHGSGFWALCFCLLDGHHSIILPFFQPSLMFQCIQRYKVDTINVVPAIVNYMLKNDTDIQKYDLSSLSTVLCGSAPLSKAAVEQFLHLYPNVKYFLQGYGMTEVVILSHITRLSDNTKFTKHFGSCGTLLPGFQAKILNVDTGAEITEPGCPGELCLKSDAIMNGYYNNPTATAAAIDTDGWLHTGDVLYRDDNGYYFVVDRIKDLIKVNGLQVSPSELEDVLMKYPNVVDAAVVGIPNESSGQASALLQYRLNNFF</sequence>
<dbReference type="GO" id="GO:0005777">
    <property type="term" value="C:peroxisome"/>
    <property type="evidence" value="ECO:0007669"/>
    <property type="project" value="UniProtKB-SubCell"/>
</dbReference>
<evidence type="ECO:0000256" key="1">
    <source>
        <dbReference type="ARBA" id="ARBA00004275"/>
    </source>
</evidence>
<dbReference type="PANTHER" id="PTHR24096">
    <property type="entry name" value="LONG-CHAIN-FATTY-ACID--COA LIGASE"/>
    <property type="match status" value="1"/>
</dbReference>
<dbReference type="InterPro" id="IPR042099">
    <property type="entry name" value="ANL_N_sf"/>
</dbReference>
<reference evidence="7" key="1">
    <citation type="submission" date="2017-02" db="UniProtKB">
        <authorList>
            <consortium name="WormBaseParasite"/>
        </authorList>
    </citation>
    <scope>IDENTIFICATION</scope>
</reference>
<comment type="similarity">
    <text evidence="2">Belongs to the ATP-dependent AMP-binding enzyme family.</text>
</comment>
<evidence type="ECO:0000313" key="7">
    <source>
        <dbReference type="WBParaSite" id="SMUV_0000969201-mRNA-1"/>
    </source>
</evidence>
<dbReference type="Gene3D" id="3.40.50.12780">
    <property type="entry name" value="N-terminal domain of ligase-like"/>
    <property type="match status" value="2"/>
</dbReference>
<dbReference type="Pfam" id="PF00501">
    <property type="entry name" value="AMP-binding"/>
    <property type="match status" value="1"/>
</dbReference>
<dbReference type="InterPro" id="IPR000873">
    <property type="entry name" value="AMP-dep_synth/lig_dom"/>
</dbReference>
<keyword evidence="4" id="KW-0576">Peroxisome</keyword>
<keyword evidence="6" id="KW-1185">Reference proteome</keyword>
<dbReference type="InterPro" id="IPR045851">
    <property type="entry name" value="AMP-bd_C_sf"/>
</dbReference>
<dbReference type="Proteomes" id="UP000046393">
    <property type="component" value="Unplaced"/>
</dbReference>
<dbReference type="STRING" id="451379.A0A0N5AXL3"/>
<dbReference type="GO" id="GO:0016405">
    <property type="term" value="F:CoA-ligase activity"/>
    <property type="evidence" value="ECO:0007669"/>
    <property type="project" value="TreeGrafter"/>
</dbReference>
<name>A0A0N5AXL3_9BILA</name>
<evidence type="ECO:0000259" key="5">
    <source>
        <dbReference type="Pfam" id="PF00501"/>
    </source>
</evidence>
<evidence type="ECO:0000256" key="4">
    <source>
        <dbReference type="ARBA" id="ARBA00023140"/>
    </source>
</evidence>
<dbReference type="PANTHER" id="PTHR24096:SF149">
    <property type="entry name" value="AMP-BINDING DOMAIN-CONTAINING PROTEIN-RELATED"/>
    <property type="match status" value="1"/>
</dbReference>
<accession>A0A0N5AXL3</accession>
<proteinExistence type="inferred from homology"/>
<dbReference type="WBParaSite" id="SMUV_0000969201-mRNA-1">
    <property type="protein sequence ID" value="SMUV_0000969201-mRNA-1"/>
    <property type="gene ID" value="SMUV_0000969201"/>
</dbReference>
<dbReference type="SUPFAM" id="SSF56801">
    <property type="entry name" value="Acetyl-CoA synthetase-like"/>
    <property type="match status" value="1"/>
</dbReference>
<organism evidence="6 7">
    <name type="scientific">Syphacia muris</name>
    <dbReference type="NCBI Taxonomy" id="451379"/>
    <lineage>
        <taxon>Eukaryota</taxon>
        <taxon>Metazoa</taxon>
        <taxon>Ecdysozoa</taxon>
        <taxon>Nematoda</taxon>
        <taxon>Chromadorea</taxon>
        <taxon>Rhabditida</taxon>
        <taxon>Spirurina</taxon>
        <taxon>Oxyuridomorpha</taxon>
        <taxon>Oxyuroidea</taxon>
        <taxon>Oxyuridae</taxon>
        <taxon>Syphacia</taxon>
    </lineage>
</organism>
<evidence type="ECO:0000313" key="6">
    <source>
        <dbReference type="Proteomes" id="UP000046393"/>
    </source>
</evidence>
<feature type="domain" description="AMP-dependent synthetase/ligase" evidence="5">
    <location>
        <begin position="8"/>
        <end position="419"/>
    </location>
</feature>